<proteinExistence type="predicted"/>
<accession>A0A126ZY38</accession>
<evidence type="ECO:0000313" key="1">
    <source>
        <dbReference type="EMBL" id="AMM31867.1"/>
    </source>
</evidence>
<sequence>MLFDHHDDEPIRVLTDAESWELLDNARHGRLATAAAGELDIVPINFRSAGGKLYLKTTPGTKLAELTIHPQVAFEADGIMQDEAWSVVIKGTARVLEHSDEIAQAEAANIETWLPTSKNVYVEIAPTSIEGRHFQLGAEPEETTARDY</sequence>
<gene>
    <name evidence="1" type="ORF">SA2016_1185</name>
</gene>
<dbReference type="InterPro" id="IPR024747">
    <property type="entry name" value="Pyridox_Oxase-rel"/>
</dbReference>
<organism evidence="1 2">
    <name type="scientific">Sinomonas atrocyanea</name>
    <dbReference type="NCBI Taxonomy" id="37927"/>
    <lineage>
        <taxon>Bacteria</taxon>
        <taxon>Bacillati</taxon>
        <taxon>Actinomycetota</taxon>
        <taxon>Actinomycetes</taxon>
        <taxon>Micrococcales</taxon>
        <taxon>Micrococcaceae</taxon>
        <taxon>Sinomonas</taxon>
    </lineage>
</organism>
<evidence type="ECO:0000313" key="2">
    <source>
        <dbReference type="Proteomes" id="UP000070134"/>
    </source>
</evidence>
<protein>
    <submittedName>
        <fullName evidence="1">Flavin-nucleotide-binding protein</fullName>
    </submittedName>
</protein>
<dbReference type="Pfam" id="PF12900">
    <property type="entry name" value="Pyridox_ox_2"/>
    <property type="match status" value="1"/>
</dbReference>
<dbReference type="RefSeq" id="WP_066496478.1">
    <property type="nucleotide sequence ID" value="NZ_BJMO01000048.1"/>
</dbReference>
<dbReference type="InterPro" id="IPR012349">
    <property type="entry name" value="Split_barrel_FMN-bd"/>
</dbReference>
<reference evidence="1 2" key="1">
    <citation type="submission" date="2016-02" db="EMBL/GenBank/DDBJ databases">
        <title>Complete genome of Sinomonas atrocyanea KCTC 3377.</title>
        <authorList>
            <person name="Kim K.M."/>
        </authorList>
    </citation>
    <scope>NUCLEOTIDE SEQUENCE [LARGE SCALE GENOMIC DNA]</scope>
    <source>
        <strain evidence="1 2">KCTC 3377</strain>
    </source>
</reference>
<dbReference type="SUPFAM" id="SSF50475">
    <property type="entry name" value="FMN-binding split barrel"/>
    <property type="match status" value="1"/>
</dbReference>
<dbReference type="STRING" id="37927.SA2016_1185"/>
<keyword evidence="2" id="KW-1185">Reference proteome</keyword>
<dbReference type="EMBL" id="CP014518">
    <property type="protein sequence ID" value="AMM31867.1"/>
    <property type="molecule type" value="Genomic_DNA"/>
</dbReference>
<dbReference type="Gene3D" id="2.30.110.10">
    <property type="entry name" value="Electron Transport, Fmn-binding Protein, Chain A"/>
    <property type="match status" value="1"/>
</dbReference>
<dbReference type="AlphaFoldDB" id="A0A126ZY38"/>
<dbReference type="OrthoDB" id="7062584at2"/>
<dbReference type="KEGG" id="satk:SA2016_1185"/>
<dbReference type="Proteomes" id="UP000070134">
    <property type="component" value="Chromosome"/>
</dbReference>
<name>A0A126ZY38_9MICC</name>